<name>E1QW78_OLSUV</name>
<dbReference type="PANTHER" id="PTHR43401:SF2">
    <property type="entry name" value="L-THREONINE 3-DEHYDROGENASE"/>
    <property type="match status" value="1"/>
</dbReference>
<evidence type="ECO:0000256" key="4">
    <source>
        <dbReference type="RuleBase" id="RU361277"/>
    </source>
</evidence>
<organism evidence="7 8">
    <name type="scientific">Olsenella uli (strain ATCC 49627 / DSM 7084 / CCUG 31166 / CIP 109912 / JCM 12494 / LMG 11480 / NCIMB 702895 / VPI D76D-27C)</name>
    <name type="common">Lactobacillus uli</name>
    <dbReference type="NCBI Taxonomy" id="633147"/>
    <lineage>
        <taxon>Bacteria</taxon>
        <taxon>Bacillati</taxon>
        <taxon>Actinomycetota</taxon>
        <taxon>Coriobacteriia</taxon>
        <taxon>Coriobacteriales</taxon>
        <taxon>Atopobiaceae</taxon>
        <taxon>Olsenella</taxon>
    </lineage>
</organism>
<feature type="domain" description="Alcohol dehydrogenase-like N-terminal" evidence="6">
    <location>
        <begin position="29"/>
        <end position="141"/>
    </location>
</feature>
<dbReference type="eggNOG" id="COG1063">
    <property type="taxonomic scope" value="Bacteria"/>
</dbReference>
<dbReference type="Pfam" id="PF00107">
    <property type="entry name" value="ADH_zinc_N"/>
    <property type="match status" value="1"/>
</dbReference>
<feature type="domain" description="Alcohol dehydrogenase-like C-terminal" evidence="5">
    <location>
        <begin position="183"/>
        <end position="314"/>
    </location>
</feature>
<dbReference type="InterPro" id="IPR013149">
    <property type="entry name" value="ADH-like_C"/>
</dbReference>
<protein>
    <submittedName>
        <fullName evidence="7">Alcohol dehydrogenase zinc-binding domain protein</fullName>
    </submittedName>
</protein>
<comment type="cofactor">
    <cofactor evidence="4">
        <name>Zn(2+)</name>
        <dbReference type="ChEBI" id="CHEBI:29105"/>
    </cofactor>
</comment>
<dbReference type="Proteomes" id="UP000000333">
    <property type="component" value="Chromosome"/>
</dbReference>
<evidence type="ECO:0000313" key="7">
    <source>
        <dbReference type="EMBL" id="ADK68381.1"/>
    </source>
</evidence>
<evidence type="ECO:0000256" key="1">
    <source>
        <dbReference type="ARBA" id="ARBA00022723"/>
    </source>
</evidence>
<accession>E1QW78</accession>
<dbReference type="OrthoDB" id="241504at2"/>
<dbReference type="PANTHER" id="PTHR43401">
    <property type="entry name" value="L-THREONINE 3-DEHYDROGENASE"/>
    <property type="match status" value="1"/>
</dbReference>
<dbReference type="Gene3D" id="3.40.50.720">
    <property type="entry name" value="NAD(P)-binding Rossmann-like Domain"/>
    <property type="match status" value="1"/>
</dbReference>
<dbReference type="InterPro" id="IPR002328">
    <property type="entry name" value="ADH_Zn_CS"/>
</dbReference>
<reference evidence="7 8" key="1">
    <citation type="journal article" date="2010" name="Stand. Genomic Sci.">
        <title>Complete genome sequence of Olsenella uli type strain (VPI D76D-27C).</title>
        <authorList>
            <person name="Goker M."/>
            <person name="Held B."/>
            <person name="Lucas S."/>
            <person name="Nolan M."/>
            <person name="Yasawong M."/>
            <person name="Glavina Del Rio T."/>
            <person name="Tice H."/>
            <person name="Cheng J.F."/>
            <person name="Bruce D."/>
            <person name="Detter J.C."/>
            <person name="Tapia R."/>
            <person name="Han C."/>
            <person name="Goodwin L."/>
            <person name="Pitluck S."/>
            <person name="Liolios K."/>
            <person name="Ivanova N."/>
            <person name="Mavromatis K."/>
            <person name="Mikhailova N."/>
            <person name="Pati A."/>
            <person name="Chen A."/>
            <person name="Palaniappan K."/>
            <person name="Land M."/>
            <person name="Hauser L."/>
            <person name="Chang Y.J."/>
            <person name="Jeffries C.D."/>
            <person name="Rohde M."/>
            <person name="Sikorski J."/>
            <person name="Pukall R."/>
            <person name="Woyke T."/>
            <person name="Bristow J."/>
            <person name="Eisen J.A."/>
            <person name="Markowitz V."/>
            <person name="Hugenholtz P."/>
            <person name="Kyrpides N.C."/>
            <person name="Klenk H.P."/>
            <person name="Lapidus A."/>
        </authorList>
    </citation>
    <scope>NUCLEOTIDE SEQUENCE [LARGE SCALE GENOMIC DNA]</scope>
    <source>
        <strain evidence="8">ATCC 49627 / DSM 7084 / CIP 109912 / JCM 12494 / NCIMB 702895 / VPI D76D-27C</strain>
    </source>
</reference>
<evidence type="ECO:0000259" key="5">
    <source>
        <dbReference type="Pfam" id="PF00107"/>
    </source>
</evidence>
<dbReference type="GeneID" id="78512687"/>
<evidence type="ECO:0000256" key="2">
    <source>
        <dbReference type="ARBA" id="ARBA00022833"/>
    </source>
</evidence>
<dbReference type="InterPro" id="IPR050129">
    <property type="entry name" value="Zn_alcohol_dh"/>
</dbReference>
<keyword evidence="3" id="KW-0560">Oxidoreductase</keyword>
<keyword evidence="8" id="KW-1185">Reference proteome</keyword>
<dbReference type="HOGENOM" id="CLU_026673_11_0_11"/>
<dbReference type="SUPFAM" id="SSF50129">
    <property type="entry name" value="GroES-like"/>
    <property type="match status" value="1"/>
</dbReference>
<evidence type="ECO:0000313" key="8">
    <source>
        <dbReference type="Proteomes" id="UP000000333"/>
    </source>
</evidence>
<gene>
    <name evidence="7" type="ordered locus">Olsu_1275</name>
</gene>
<evidence type="ECO:0000256" key="3">
    <source>
        <dbReference type="ARBA" id="ARBA00023002"/>
    </source>
</evidence>
<keyword evidence="2 4" id="KW-0862">Zinc</keyword>
<dbReference type="InterPro" id="IPR036291">
    <property type="entry name" value="NAD(P)-bd_dom_sf"/>
</dbReference>
<dbReference type="GO" id="GO:0008270">
    <property type="term" value="F:zinc ion binding"/>
    <property type="evidence" value="ECO:0007669"/>
    <property type="project" value="InterPro"/>
</dbReference>
<comment type="similarity">
    <text evidence="4">Belongs to the zinc-containing alcohol dehydrogenase family.</text>
</comment>
<dbReference type="InterPro" id="IPR013154">
    <property type="entry name" value="ADH-like_N"/>
</dbReference>
<proteinExistence type="inferred from homology"/>
<dbReference type="PROSITE" id="PS00059">
    <property type="entry name" value="ADH_ZINC"/>
    <property type="match status" value="1"/>
</dbReference>
<keyword evidence="1 4" id="KW-0479">Metal-binding</keyword>
<dbReference type="Gene3D" id="3.90.180.10">
    <property type="entry name" value="Medium-chain alcohol dehydrogenases, catalytic domain"/>
    <property type="match status" value="1"/>
</dbReference>
<dbReference type="InterPro" id="IPR011032">
    <property type="entry name" value="GroES-like_sf"/>
</dbReference>
<evidence type="ECO:0000259" key="6">
    <source>
        <dbReference type="Pfam" id="PF08240"/>
    </source>
</evidence>
<dbReference type="SUPFAM" id="SSF51735">
    <property type="entry name" value="NAD(P)-binding Rossmann-fold domains"/>
    <property type="match status" value="1"/>
</dbReference>
<dbReference type="STRING" id="633147.Olsu_1275"/>
<dbReference type="Pfam" id="PF08240">
    <property type="entry name" value="ADH_N"/>
    <property type="match status" value="1"/>
</dbReference>
<dbReference type="GO" id="GO:0016491">
    <property type="term" value="F:oxidoreductase activity"/>
    <property type="evidence" value="ECO:0007669"/>
    <property type="project" value="UniProtKB-KW"/>
</dbReference>
<dbReference type="KEGG" id="ols:Olsu_1275"/>
<dbReference type="RefSeq" id="WP_013252133.1">
    <property type="nucleotide sequence ID" value="NC_014363.1"/>
</dbReference>
<sequence>MPETMKTAVFHGRMDISLEECERPHAKGNKVLVKVDCCALCTWEQRVYTGVNKVEHPFIGGHEISGEIVGLGDDVNPDEWAVGDKVVVGNTLPCGDCYYCKTFEEQSCAHFDHGAQLEGLPYHGMGGLSEYMLVTTHCLFKYRNVTPQEASIVEPLSCVVHSVETADIQLGDYVLVIGCGIMGQLHVQVAKKRGAVVIVSDINRERTVLARRYGADYAIDPSKESLTERVLELTHGLKCQAVFDTTPFPSVLKDAYTCVANVGKVILYSSIHPKPGEEKLVPVDAGWMHSWSIKTLGTANSNSRDFVRAVAMVSEGVIDLKPYVSGTYHESQVKEAFDKAIEGASYRVVVNFDGK</sequence>
<dbReference type="AlphaFoldDB" id="E1QW78"/>
<dbReference type="EMBL" id="CP002106">
    <property type="protein sequence ID" value="ADK68381.1"/>
    <property type="molecule type" value="Genomic_DNA"/>
</dbReference>